<dbReference type="GO" id="GO:0016491">
    <property type="term" value="F:oxidoreductase activity"/>
    <property type="evidence" value="ECO:0007669"/>
    <property type="project" value="UniProtKB-KW"/>
</dbReference>
<reference evidence="5" key="1">
    <citation type="submission" date="2021-01" db="EMBL/GenBank/DDBJ databases">
        <authorList>
            <person name="Corre E."/>
            <person name="Pelletier E."/>
            <person name="Niang G."/>
            <person name="Scheremetjew M."/>
            <person name="Finn R."/>
            <person name="Kale V."/>
            <person name="Holt S."/>
            <person name="Cochrane G."/>
            <person name="Meng A."/>
            <person name="Brown T."/>
            <person name="Cohen L."/>
        </authorList>
    </citation>
    <scope>NUCLEOTIDE SEQUENCE</scope>
    <source>
        <strain evidence="5">PLY429</strain>
    </source>
</reference>
<dbReference type="GO" id="GO:0006631">
    <property type="term" value="P:fatty acid metabolic process"/>
    <property type="evidence" value="ECO:0007669"/>
    <property type="project" value="InterPro"/>
</dbReference>
<gene>
    <name evidence="4" type="ORF">TCHU04912_LOCUS19747</name>
    <name evidence="5" type="ORF">TCHU04912_LOCUS19748</name>
</gene>
<dbReference type="PANTHER" id="PTHR48075:SF5">
    <property type="entry name" value="3-HYDROXYBUTYRYL-COA DEHYDROGENASE"/>
    <property type="match status" value="1"/>
</dbReference>
<evidence type="ECO:0000256" key="2">
    <source>
        <dbReference type="ARBA" id="ARBA00023002"/>
    </source>
</evidence>
<dbReference type="GO" id="GO:0070403">
    <property type="term" value="F:NAD+ binding"/>
    <property type="evidence" value="ECO:0007669"/>
    <property type="project" value="InterPro"/>
</dbReference>
<sequence>MPGTASPVLLARSAAAALSSALPRVIGVVGAGQMGSGIAQVAAMSGHEVLLVDPNQAALKKSEDGIGASLSRLCRKGALTEVDTLATQRRITRLTELTALQPAEFVIEAATEQEDLKTIIFQNLDQVVQPSCVLATNTSSISITRLAARTGRPEKVIGMHWMNPPPVMALIEIIRGMHTDDEVRRGRSCI</sequence>
<dbReference type="SUPFAM" id="SSF51735">
    <property type="entry name" value="NAD(P)-binding Rossmann-fold domains"/>
    <property type="match status" value="1"/>
</dbReference>
<proteinExistence type="predicted"/>
<dbReference type="AlphaFoldDB" id="A0A6U1KM23"/>
<comment type="pathway">
    <text evidence="1">Lipid metabolism; fatty acid beta-oxidation.</text>
</comment>
<dbReference type="EMBL" id="HBGG01038319">
    <property type="protein sequence ID" value="CAD9218733.1"/>
    <property type="molecule type" value="Transcribed_RNA"/>
</dbReference>
<dbReference type="InterPro" id="IPR006176">
    <property type="entry name" value="3-OHacyl-CoA_DH_NAD-bd"/>
</dbReference>
<evidence type="ECO:0000313" key="5">
    <source>
        <dbReference type="EMBL" id="CAD9218744.1"/>
    </source>
</evidence>
<evidence type="ECO:0000256" key="1">
    <source>
        <dbReference type="ARBA" id="ARBA00005005"/>
    </source>
</evidence>
<protein>
    <recommendedName>
        <fullName evidence="3">3-hydroxyacyl-CoA dehydrogenase NAD binding domain-containing protein</fullName>
    </recommendedName>
</protein>
<name>A0A6U1KM23_9CHLO</name>
<evidence type="ECO:0000313" key="4">
    <source>
        <dbReference type="EMBL" id="CAD9218733.1"/>
    </source>
</evidence>
<organism evidence="5">
    <name type="scientific">Tetraselmis chuii</name>
    <dbReference type="NCBI Taxonomy" id="63592"/>
    <lineage>
        <taxon>Eukaryota</taxon>
        <taxon>Viridiplantae</taxon>
        <taxon>Chlorophyta</taxon>
        <taxon>core chlorophytes</taxon>
        <taxon>Chlorodendrophyceae</taxon>
        <taxon>Chlorodendrales</taxon>
        <taxon>Chlorodendraceae</taxon>
        <taxon>Tetraselmis</taxon>
    </lineage>
</organism>
<dbReference type="EMBL" id="HBGG01038320">
    <property type="protein sequence ID" value="CAD9218744.1"/>
    <property type="molecule type" value="Transcribed_RNA"/>
</dbReference>
<keyword evidence="2" id="KW-0560">Oxidoreductase</keyword>
<evidence type="ECO:0000259" key="3">
    <source>
        <dbReference type="Pfam" id="PF02737"/>
    </source>
</evidence>
<dbReference type="Pfam" id="PF02737">
    <property type="entry name" value="3HCDH_N"/>
    <property type="match status" value="1"/>
</dbReference>
<accession>A0A6U1KM23</accession>
<dbReference type="PANTHER" id="PTHR48075">
    <property type="entry name" value="3-HYDROXYACYL-COA DEHYDROGENASE FAMILY PROTEIN"/>
    <property type="match status" value="1"/>
</dbReference>
<feature type="domain" description="3-hydroxyacyl-CoA dehydrogenase NAD binding" evidence="3">
    <location>
        <begin position="26"/>
        <end position="183"/>
    </location>
</feature>
<dbReference type="InterPro" id="IPR036291">
    <property type="entry name" value="NAD(P)-bd_dom_sf"/>
</dbReference>
<dbReference type="Gene3D" id="3.40.50.720">
    <property type="entry name" value="NAD(P)-binding Rossmann-like Domain"/>
    <property type="match status" value="1"/>
</dbReference>
<dbReference type="FunFam" id="3.40.50.720:FF:000009">
    <property type="entry name" value="Fatty oxidation complex, alpha subunit"/>
    <property type="match status" value="1"/>
</dbReference>